<dbReference type="AlphaFoldDB" id="A0A2P6VG94"/>
<dbReference type="SUPFAM" id="SSF50475">
    <property type="entry name" value="FMN-binding split barrel"/>
    <property type="match status" value="1"/>
</dbReference>
<comment type="caution">
    <text evidence="3">The sequence shown here is derived from an EMBL/GenBank/DDBJ whole genome shotgun (WGS) entry which is preliminary data.</text>
</comment>
<dbReference type="EMBL" id="LHPF02000008">
    <property type="protein sequence ID" value="PSC73110.1"/>
    <property type="molecule type" value="Genomic_DNA"/>
</dbReference>
<dbReference type="Gene3D" id="2.30.110.10">
    <property type="entry name" value="Electron Transport, Fmn-binding Protein, Chain A"/>
    <property type="match status" value="1"/>
</dbReference>
<evidence type="ECO:0000259" key="2">
    <source>
        <dbReference type="Pfam" id="PF13883"/>
    </source>
</evidence>
<dbReference type="PANTHER" id="PTHR13343:SF17">
    <property type="entry name" value="CELLULAR REPRESSOR OF E1A-STIMULATED GENES, ISOFORM A"/>
    <property type="match status" value="1"/>
</dbReference>
<feature type="domain" description="CREG-like beta-barrel" evidence="2">
    <location>
        <begin position="44"/>
        <end position="206"/>
    </location>
</feature>
<dbReference type="PANTHER" id="PTHR13343">
    <property type="entry name" value="CREG1 PROTEIN"/>
    <property type="match status" value="1"/>
</dbReference>
<dbReference type="GO" id="GO:0005737">
    <property type="term" value="C:cytoplasm"/>
    <property type="evidence" value="ECO:0007669"/>
    <property type="project" value="UniProtKB-ARBA"/>
</dbReference>
<dbReference type="InterPro" id="IPR055343">
    <property type="entry name" value="CREG_beta-barrel"/>
</dbReference>
<reference evidence="3 4" key="1">
    <citation type="journal article" date="2018" name="Plant J.">
        <title>Genome sequences of Chlorella sorokiniana UTEX 1602 and Micractinium conductrix SAG 241.80: implications to maltose excretion by a green alga.</title>
        <authorList>
            <person name="Arriola M.B."/>
            <person name="Velmurugan N."/>
            <person name="Zhang Y."/>
            <person name="Plunkett M.H."/>
            <person name="Hondzo H."/>
            <person name="Barney B.M."/>
        </authorList>
    </citation>
    <scope>NUCLEOTIDE SEQUENCE [LARGE SCALE GENOMIC DNA]</scope>
    <source>
        <strain evidence="3 4">SAG 241.80</strain>
    </source>
</reference>
<evidence type="ECO:0000313" key="4">
    <source>
        <dbReference type="Proteomes" id="UP000239649"/>
    </source>
</evidence>
<dbReference type="InterPro" id="IPR012349">
    <property type="entry name" value="Split_barrel_FMN-bd"/>
</dbReference>
<keyword evidence="4" id="KW-1185">Reference proteome</keyword>
<dbReference type="Proteomes" id="UP000239649">
    <property type="component" value="Unassembled WGS sequence"/>
</dbReference>
<feature type="chain" id="PRO_5015192459" evidence="1">
    <location>
        <begin position="23"/>
        <end position="220"/>
    </location>
</feature>
<proteinExistence type="predicted"/>
<protein>
    <submittedName>
        <fullName evidence="3">CREG1</fullName>
    </submittedName>
</protein>
<gene>
    <name evidence="3" type="ORF">C2E20_3566</name>
</gene>
<evidence type="ECO:0000256" key="1">
    <source>
        <dbReference type="SAM" id="SignalP"/>
    </source>
</evidence>
<name>A0A2P6VG94_9CHLO</name>
<evidence type="ECO:0000313" key="3">
    <source>
        <dbReference type="EMBL" id="PSC73110.1"/>
    </source>
</evidence>
<feature type="signal peptide" evidence="1">
    <location>
        <begin position="1"/>
        <end position="22"/>
    </location>
</feature>
<accession>A0A2P6VG94</accession>
<keyword evidence="1" id="KW-0732">Signal</keyword>
<dbReference type="OrthoDB" id="46836at2759"/>
<dbReference type="Pfam" id="PF13883">
    <property type="entry name" value="CREG_beta-barrel"/>
    <property type="match status" value="1"/>
</dbReference>
<organism evidence="3 4">
    <name type="scientific">Micractinium conductrix</name>
    <dbReference type="NCBI Taxonomy" id="554055"/>
    <lineage>
        <taxon>Eukaryota</taxon>
        <taxon>Viridiplantae</taxon>
        <taxon>Chlorophyta</taxon>
        <taxon>core chlorophytes</taxon>
        <taxon>Trebouxiophyceae</taxon>
        <taxon>Chlorellales</taxon>
        <taxon>Chlorellaceae</taxon>
        <taxon>Chlorella clade</taxon>
        <taxon>Micractinium</taxon>
    </lineage>
</organism>
<sequence length="220" mass="23894">MTLCRLMLSVCLALGALTGAVARRPSALSQPVQRPLACSEFPRPPYTEYARVARWLVHQTTWGEVSTTSRHLGGMAFGHVVSHADGPCDQPTGRLLFYLTSMDATAQDLQANSSASLALSEGQLAGACTGVDPEDPTCAKLSISGRLEPVPEEGQQEAQALLFPRHPHMRDWPSGHAFRVYELHISTLRLLDWYGGPHDLSPEQYFAADLLEPATAEAMA</sequence>